<accession>A0A8S3XPZ8</accession>
<protein>
    <submittedName>
        <fullName evidence="2">(apollo) hypothetical protein</fullName>
    </submittedName>
</protein>
<organism evidence="2 3">
    <name type="scientific">Parnassius apollo</name>
    <name type="common">Apollo butterfly</name>
    <name type="synonym">Papilio apollo</name>
    <dbReference type="NCBI Taxonomy" id="110799"/>
    <lineage>
        <taxon>Eukaryota</taxon>
        <taxon>Metazoa</taxon>
        <taxon>Ecdysozoa</taxon>
        <taxon>Arthropoda</taxon>
        <taxon>Hexapoda</taxon>
        <taxon>Insecta</taxon>
        <taxon>Pterygota</taxon>
        <taxon>Neoptera</taxon>
        <taxon>Endopterygota</taxon>
        <taxon>Lepidoptera</taxon>
        <taxon>Glossata</taxon>
        <taxon>Ditrysia</taxon>
        <taxon>Papilionoidea</taxon>
        <taxon>Papilionidae</taxon>
        <taxon>Parnassiinae</taxon>
        <taxon>Parnassini</taxon>
        <taxon>Parnassius</taxon>
        <taxon>Parnassius</taxon>
    </lineage>
</organism>
<dbReference type="EMBL" id="CAJQZP010001278">
    <property type="protein sequence ID" value="CAG5035716.1"/>
    <property type="molecule type" value="Genomic_DNA"/>
</dbReference>
<feature type="compositionally biased region" description="Basic and acidic residues" evidence="1">
    <location>
        <begin position="87"/>
        <end position="101"/>
    </location>
</feature>
<keyword evidence="3" id="KW-1185">Reference proteome</keyword>
<feature type="region of interest" description="Disordered" evidence="1">
    <location>
        <begin position="64"/>
        <end position="101"/>
    </location>
</feature>
<dbReference type="Proteomes" id="UP000691718">
    <property type="component" value="Unassembled WGS sequence"/>
</dbReference>
<name>A0A8S3XPZ8_PARAO</name>
<evidence type="ECO:0000256" key="1">
    <source>
        <dbReference type="SAM" id="MobiDB-lite"/>
    </source>
</evidence>
<dbReference type="OrthoDB" id="7476549at2759"/>
<comment type="caution">
    <text evidence="2">The sequence shown here is derived from an EMBL/GenBank/DDBJ whole genome shotgun (WGS) entry which is preliminary data.</text>
</comment>
<sequence>MLTTEHTLTSPNADKQTQENFLEISQSCSATNTTVTSPATTAFLPTCVASTSTEFIPLSSIQAVPKATSQNRRRKGKKSIIAPDSPFKSELETKNKEEEEK</sequence>
<proteinExistence type="predicted"/>
<gene>
    <name evidence="2" type="ORF">PAPOLLO_LOCUS20623</name>
</gene>
<evidence type="ECO:0000313" key="3">
    <source>
        <dbReference type="Proteomes" id="UP000691718"/>
    </source>
</evidence>
<reference evidence="2" key="1">
    <citation type="submission" date="2021-04" db="EMBL/GenBank/DDBJ databases">
        <authorList>
            <person name="Tunstrom K."/>
        </authorList>
    </citation>
    <scope>NUCLEOTIDE SEQUENCE</scope>
</reference>
<dbReference type="AlphaFoldDB" id="A0A8S3XPZ8"/>
<evidence type="ECO:0000313" key="2">
    <source>
        <dbReference type="EMBL" id="CAG5035716.1"/>
    </source>
</evidence>